<dbReference type="PATRIC" id="fig|1348973.3.peg.1198"/>
<evidence type="ECO:0000313" key="5">
    <source>
        <dbReference type="Proteomes" id="UP000027936"/>
    </source>
</evidence>
<proteinExistence type="predicted"/>
<evidence type="ECO:0008006" key="6">
    <source>
        <dbReference type="Google" id="ProtNLM"/>
    </source>
</evidence>
<organism evidence="4 5">
    <name type="scientific">Schinkia azotoformans MEV2011</name>
    <dbReference type="NCBI Taxonomy" id="1348973"/>
    <lineage>
        <taxon>Bacteria</taxon>
        <taxon>Bacillati</taxon>
        <taxon>Bacillota</taxon>
        <taxon>Bacilli</taxon>
        <taxon>Bacillales</taxon>
        <taxon>Bacillaceae</taxon>
        <taxon>Calidifontibacillus/Schinkia group</taxon>
        <taxon>Schinkia</taxon>
    </lineage>
</organism>
<dbReference type="OrthoDB" id="2456766at2"/>
<reference evidence="4 5" key="1">
    <citation type="submission" date="2014-04" db="EMBL/GenBank/DDBJ databases">
        <title>Draft genome sequence of Bacillus azotoformans MEV2011, a (co-) denitrifying strain unable to grow in the presence of oxygen.</title>
        <authorList>
            <person name="Nielsen M."/>
            <person name="Schreiber L."/>
            <person name="Finster K."/>
            <person name="Schramm A."/>
        </authorList>
    </citation>
    <scope>NUCLEOTIDE SEQUENCE [LARGE SCALE GENOMIC DNA]</scope>
    <source>
        <strain evidence="4 5">MEV2011</strain>
    </source>
</reference>
<sequence length="213" mass="24517">MLSFKTIKRESGFTLIEVLLSFTLFFIIVIPLMGYFIQAYDYTYQSQNKTVAINIARNIVHYIEKQNYSAMKTYLETEKASYSSKYTILDWNDCGKKVHISSTSSYETPLFYQGNLPTDSICSAVLKPKVNDQIYDEKNISIYLTDYYDNASIPNILTQDLSDTDLNSQLNSTLNGLTPNFEDQLLKVYVVVNWNKKREKIVLEGVISNEALR</sequence>
<dbReference type="GO" id="GO:0030420">
    <property type="term" value="P:establishment of competence for transformation"/>
    <property type="evidence" value="ECO:0007669"/>
    <property type="project" value="UniProtKB-KW"/>
</dbReference>
<keyword evidence="3" id="KW-0812">Transmembrane</keyword>
<dbReference type="InterPro" id="IPR012902">
    <property type="entry name" value="N_methyl_site"/>
</dbReference>
<comment type="subcellular location">
    <subcellularLocation>
        <location evidence="1">Cell surface</location>
    </subcellularLocation>
</comment>
<evidence type="ECO:0000256" key="2">
    <source>
        <dbReference type="ARBA" id="ARBA00023287"/>
    </source>
</evidence>
<evidence type="ECO:0000313" key="4">
    <source>
        <dbReference type="EMBL" id="KEF39458.1"/>
    </source>
</evidence>
<dbReference type="EMBL" id="JJRY01000003">
    <property type="protein sequence ID" value="KEF39458.1"/>
    <property type="molecule type" value="Genomic_DNA"/>
</dbReference>
<evidence type="ECO:0000256" key="3">
    <source>
        <dbReference type="SAM" id="Phobius"/>
    </source>
</evidence>
<name>A0A072NRC7_SCHAZ</name>
<accession>A0A072NRC7</accession>
<dbReference type="RefSeq" id="WP_035194083.1">
    <property type="nucleotide sequence ID" value="NZ_JJRY01000003.1"/>
</dbReference>
<keyword evidence="2" id="KW-0178">Competence</keyword>
<gene>
    <name evidence="4" type="ORF">M670_01226</name>
</gene>
<dbReference type="AlphaFoldDB" id="A0A072NRC7"/>
<keyword evidence="3" id="KW-0472">Membrane</keyword>
<protein>
    <recommendedName>
        <fullName evidence="6">Prepilin-type N-terminal cleavage/methylation domain-containing protein</fullName>
    </recommendedName>
</protein>
<dbReference type="Pfam" id="PF07963">
    <property type="entry name" value="N_methyl"/>
    <property type="match status" value="1"/>
</dbReference>
<evidence type="ECO:0000256" key="1">
    <source>
        <dbReference type="ARBA" id="ARBA00004241"/>
    </source>
</evidence>
<dbReference type="GO" id="GO:0009986">
    <property type="term" value="C:cell surface"/>
    <property type="evidence" value="ECO:0007669"/>
    <property type="project" value="UniProtKB-SubCell"/>
</dbReference>
<keyword evidence="3" id="KW-1133">Transmembrane helix</keyword>
<dbReference type="Proteomes" id="UP000027936">
    <property type="component" value="Unassembled WGS sequence"/>
</dbReference>
<feature type="transmembrane region" description="Helical" evidence="3">
    <location>
        <begin position="12"/>
        <end position="37"/>
    </location>
</feature>
<comment type="caution">
    <text evidence="4">The sequence shown here is derived from an EMBL/GenBank/DDBJ whole genome shotgun (WGS) entry which is preliminary data.</text>
</comment>